<dbReference type="SUPFAM" id="SSF55874">
    <property type="entry name" value="ATPase domain of HSP90 chaperone/DNA topoisomerase II/histidine kinase"/>
    <property type="match status" value="1"/>
</dbReference>
<name>A0A7K0DNY7_9NOCA</name>
<dbReference type="PANTHER" id="PTHR24421:SF10">
    <property type="entry name" value="NITRATE_NITRITE SENSOR PROTEIN NARQ"/>
    <property type="match status" value="1"/>
</dbReference>
<proteinExistence type="predicted"/>
<feature type="transmembrane region" description="Helical" evidence="11">
    <location>
        <begin position="175"/>
        <end position="194"/>
    </location>
</feature>
<evidence type="ECO:0000256" key="9">
    <source>
        <dbReference type="SAM" id="Coils"/>
    </source>
</evidence>
<keyword evidence="7" id="KW-0067">ATP-binding</keyword>
<evidence type="ECO:0000256" key="8">
    <source>
        <dbReference type="ARBA" id="ARBA00023012"/>
    </source>
</evidence>
<keyword evidence="11" id="KW-0472">Membrane</keyword>
<evidence type="ECO:0000256" key="3">
    <source>
        <dbReference type="ARBA" id="ARBA00022553"/>
    </source>
</evidence>
<keyword evidence="11" id="KW-0812">Transmembrane</keyword>
<keyword evidence="5" id="KW-0547">Nucleotide-binding</keyword>
<dbReference type="GO" id="GO:0016020">
    <property type="term" value="C:membrane"/>
    <property type="evidence" value="ECO:0007669"/>
    <property type="project" value="InterPro"/>
</dbReference>
<feature type="compositionally biased region" description="Basic and acidic residues" evidence="10">
    <location>
        <begin position="17"/>
        <end position="31"/>
    </location>
</feature>
<dbReference type="Gene3D" id="1.20.5.1930">
    <property type="match status" value="1"/>
</dbReference>
<comment type="catalytic activity">
    <reaction evidence="1">
        <text>ATP + protein L-histidine = ADP + protein N-phospho-L-histidine.</text>
        <dbReference type="EC" id="2.7.13.3"/>
    </reaction>
</comment>
<reference evidence="14 15" key="1">
    <citation type="submission" date="2019-10" db="EMBL/GenBank/DDBJ databases">
        <title>Nocardia macrotermitis sp. nov. and Nocardia aurantia sp. nov., isolated from the gut of fungus growing-termite Macrotermes natalensis.</title>
        <authorList>
            <person name="Benndorf R."/>
            <person name="Schwitalla J."/>
            <person name="Martin K."/>
            <person name="De Beer W."/>
            <person name="Kaster A.-K."/>
            <person name="Vollmers J."/>
            <person name="Poulsen M."/>
            <person name="Beemelmanns C."/>
        </authorList>
    </citation>
    <scope>NUCLEOTIDE SEQUENCE [LARGE SCALE GENOMIC DNA]</scope>
    <source>
        <strain evidence="14 15">RB56</strain>
    </source>
</reference>
<feature type="domain" description="Signal transduction histidine kinase subgroup 3 dimerisation and phosphoacceptor" evidence="13">
    <location>
        <begin position="224"/>
        <end position="289"/>
    </location>
</feature>
<dbReference type="InterPro" id="IPR011712">
    <property type="entry name" value="Sig_transdc_His_kin_sub3_dim/P"/>
</dbReference>
<evidence type="ECO:0000256" key="11">
    <source>
        <dbReference type="SAM" id="Phobius"/>
    </source>
</evidence>
<keyword evidence="3" id="KW-0597">Phosphoprotein</keyword>
<dbReference type="GO" id="GO:0000155">
    <property type="term" value="F:phosphorelay sensor kinase activity"/>
    <property type="evidence" value="ECO:0007669"/>
    <property type="project" value="InterPro"/>
</dbReference>
<feature type="transmembrane region" description="Helical" evidence="11">
    <location>
        <begin position="52"/>
        <end position="70"/>
    </location>
</feature>
<feature type="transmembrane region" description="Helical" evidence="11">
    <location>
        <begin position="107"/>
        <end position="126"/>
    </location>
</feature>
<keyword evidence="9" id="KW-0175">Coiled coil</keyword>
<dbReference type="CDD" id="cd16917">
    <property type="entry name" value="HATPase_UhpB-NarQ-NarX-like"/>
    <property type="match status" value="1"/>
</dbReference>
<evidence type="ECO:0000313" key="14">
    <source>
        <dbReference type="EMBL" id="MQY27453.1"/>
    </source>
</evidence>
<feature type="domain" description="Histidine kinase/HSP90-like ATPase" evidence="12">
    <location>
        <begin position="332"/>
        <end position="421"/>
    </location>
</feature>
<sequence length="430" mass="45888">MRGHEPAAANEPAPQRDSARTRIRAARDRNRPAATEPRPSAPSRPVLLLRRLADVLLVAVAGGVDMAVWGGAHRDLTGGGRVAGWLLPVLTVVLCGALLLRNRFPLTVWVATWLYTGVNLLVPQYYPFAYLLVATYVVARRVPGPAARLVFVASALPLTLFSYRSEQSAAEHGVGGFAPALTLWAIILAVAWGLGRLVHSREQHARAERERLLAAAEQALAEQRLRLARELHDSVSGAVAGMILHAGAARALATGADPRVGRALQVIEQAGAQAMTELHSMLGLLRSSDAEPPPVRFAEVEHLLDTARRAGLRVRSEVSGRARPLPPEADLAAYRTVQESLTNATKHAGRNASVALGITWTEADLRLTVRSRGHGAPPAPAALSSGTGLRGLRERLDALGGELRYGPEGDDWCVHATLPATPGDHPLATP</sequence>
<dbReference type="Gene3D" id="3.30.565.10">
    <property type="entry name" value="Histidine kinase-like ATPase, C-terminal domain"/>
    <property type="match status" value="1"/>
</dbReference>
<dbReference type="PANTHER" id="PTHR24421">
    <property type="entry name" value="NITRATE/NITRITE SENSOR PROTEIN NARX-RELATED"/>
    <property type="match status" value="1"/>
</dbReference>
<evidence type="ECO:0000313" key="15">
    <source>
        <dbReference type="Proteomes" id="UP000431401"/>
    </source>
</evidence>
<feature type="region of interest" description="Disordered" evidence="10">
    <location>
        <begin position="1"/>
        <end position="42"/>
    </location>
</feature>
<dbReference type="Pfam" id="PF02518">
    <property type="entry name" value="HATPase_c"/>
    <property type="match status" value="1"/>
</dbReference>
<dbReference type="GO" id="GO:0046983">
    <property type="term" value="F:protein dimerization activity"/>
    <property type="evidence" value="ECO:0007669"/>
    <property type="project" value="InterPro"/>
</dbReference>
<evidence type="ECO:0000259" key="13">
    <source>
        <dbReference type="Pfam" id="PF07730"/>
    </source>
</evidence>
<evidence type="ECO:0000256" key="10">
    <source>
        <dbReference type="SAM" id="MobiDB-lite"/>
    </source>
</evidence>
<keyword evidence="15" id="KW-1185">Reference proteome</keyword>
<dbReference type="RefSeq" id="WP_153342571.1">
    <property type="nucleotide sequence ID" value="NZ_WEGI01000006.1"/>
</dbReference>
<evidence type="ECO:0000256" key="7">
    <source>
        <dbReference type="ARBA" id="ARBA00022840"/>
    </source>
</evidence>
<dbReference type="Proteomes" id="UP000431401">
    <property type="component" value="Unassembled WGS sequence"/>
</dbReference>
<feature type="transmembrane region" description="Helical" evidence="11">
    <location>
        <begin position="82"/>
        <end position="100"/>
    </location>
</feature>
<dbReference type="Pfam" id="PF07730">
    <property type="entry name" value="HisKA_3"/>
    <property type="match status" value="1"/>
</dbReference>
<comment type="caution">
    <text evidence="14">The sequence shown here is derived from an EMBL/GenBank/DDBJ whole genome shotgun (WGS) entry which is preliminary data.</text>
</comment>
<feature type="coiled-coil region" evidence="9">
    <location>
        <begin position="202"/>
        <end position="233"/>
    </location>
</feature>
<dbReference type="EC" id="2.7.13.3" evidence="2"/>
<dbReference type="AlphaFoldDB" id="A0A7K0DNY7"/>
<dbReference type="InterPro" id="IPR036890">
    <property type="entry name" value="HATPase_C_sf"/>
</dbReference>
<evidence type="ECO:0000256" key="6">
    <source>
        <dbReference type="ARBA" id="ARBA00022777"/>
    </source>
</evidence>
<protein>
    <recommendedName>
        <fullName evidence="2">histidine kinase</fullName>
        <ecNumber evidence="2">2.7.13.3</ecNumber>
    </recommendedName>
</protein>
<gene>
    <name evidence="14" type="ORF">NRB56_30360</name>
</gene>
<evidence type="ECO:0000256" key="5">
    <source>
        <dbReference type="ARBA" id="ARBA00022741"/>
    </source>
</evidence>
<dbReference type="GO" id="GO:0005524">
    <property type="term" value="F:ATP binding"/>
    <property type="evidence" value="ECO:0007669"/>
    <property type="project" value="UniProtKB-KW"/>
</dbReference>
<dbReference type="OrthoDB" id="227596at2"/>
<evidence type="ECO:0000256" key="4">
    <source>
        <dbReference type="ARBA" id="ARBA00022679"/>
    </source>
</evidence>
<keyword evidence="8" id="KW-0902">Two-component regulatory system</keyword>
<evidence type="ECO:0000256" key="2">
    <source>
        <dbReference type="ARBA" id="ARBA00012438"/>
    </source>
</evidence>
<keyword evidence="6" id="KW-0418">Kinase</keyword>
<accession>A0A7K0DNY7</accession>
<dbReference type="InterPro" id="IPR050482">
    <property type="entry name" value="Sensor_HK_TwoCompSys"/>
</dbReference>
<feature type="transmembrane region" description="Helical" evidence="11">
    <location>
        <begin position="146"/>
        <end position="163"/>
    </location>
</feature>
<dbReference type="EMBL" id="WEGI01000006">
    <property type="protein sequence ID" value="MQY27453.1"/>
    <property type="molecule type" value="Genomic_DNA"/>
</dbReference>
<evidence type="ECO:0000256" key="1">
    <source>
        <dbReference type="ARBA" id="ARBA00000085"/>
    </source>
</evidence>
<dbReference type="InterPro" id="IPR003594">
    <property type="entry name" value="HATPase_dom"/>
</dbReference>
<evidence type="ECO:0000259" key="12">
    <source>
        <dbReference type="Pfam" id="PF02518"/>
    </source>
</evidence>
<organism evidence="14 15">
    <name type="scientific">Nocardia aurantia</name>
    <dbReference type="NCBI Taxonomy" id="2585199"/>
    <lineage>
        <taxon>Bacteria</taxon>
        <taxon>Bacillati</taxon>
        <taxon>Actinomycetota</taxon>
        <taxon>Actinomycetes</taxon>
        <taxon>Mycobacteriales</taxon>
        <taxon>Nocardiaceae</taxon>
        <taxon>Nocardia</taxon>
    </lineage>
</organism>
<keyword evidence="11" id="KW-1133">Transmembrane helix</keyword>
<keyword evidence="4" id="KW-0808">Transferase</keyword>